<comment type="caution">
    <text evidence="1">The sequence shown here is derived from an EMBL/GenBank/DDBJ whole genome shotgun (WGS) entry which is preliminary data.</text>
</comment>
<organism evidence="1 2">
    <name type="scientific">Methyloceanibacter superfactus</name>
    <dbReference type="NCBI Taxonomy" id="1774969"/>
    <lineage>
        <taxon>Bacteria</taxon>
        <taxon>Pseudomonadati</taxon>
        <taxon>Pseudomonadota</taxon>
        <taxon>Alphaproteobacteria</taxon>
        <taxon>Hyphomicrobiales</taxon>
        <taxon>Hyphomicrobiaceae</taxon>
        <taxon>Methyloceanibacter</taxon>
    </lineage>
</organism>
<name>A0A1E3W7J2_9HYPH</name>
<dbReference type="Proteomes" id="UP000094472">
    <property type="component" value="Unassembled WGS sequence"/>
</dbReference>
<evidence type="ECO:0000313" key="1">
    <source>
        <dbReference type="EMBL" id="ODS01773.1"/>
    </source>
</evidence>
<dbReference type="OrthoDB" id="7873824at2"/>
<gene>
    <name evidence="1" type="ORF">AUC69_05945</name>
</gene>
<keyword evidence="2" id="KW-1185">Reference proteome</keyword>
<dbReference type="RefSeq" id="WP_069440641.1">
    <property type="nucleotide sequence ID" value="NZ_LPWF01000004.1"/>
</dbReference>
<evidence type="ECO:0000313" key="2">
    <source>
        <dbReference type="Proteomes" id="UP000094472"/>
    </source>
</evidence>
<reference evidence="1 2" key="1">
    <citation type="journal article" date="2016" name="Environ. Microbiol.">
        <title>New Methyloceanibacter diversity from North Sea sediments includes methanotroph containing solely the soluble methane monooxygenase.</title>
        <authorList>
            <person name="Vekeman B."/>
            <person name="Kerckhof F.M."/>
            <person name="Cremers G."/>
            <person name="de Vos P."/>
            <person name="Vandamme P."/>
            <person name="Boon N."/>
            <person name="Op den Camp H.J."/>
            <person name="Heylen K."/>
        </authorList>
    </citation>
    <scope>NUCLEOTIDE SEQUENCE [LARGE SCALE GENOMIC DNA]</scope>
    <source>
        <strain evidence="1 2">R-67175</strain>
    </source>
</reference>
<accession>A0A1E3W7J2</accession>
<dbReference type="STRING" id="1774969.AUC69_05945"/>
<protein>
    <submittedName>
        <fullName evidence="1">Uncharacterized protein</fullName>
    </submittedName>
</protein>
<proteinExistence type="predicted"/>
<sequence length="148" mass="16190">MVVDANLLNSGPRYRVRTPEERERAFVSAGRHSRMVRILRKSLPVFGLLVLVAYFVSTRLNITVGDVTASIDGMDIVDGNLRMLNPTLEGTDKKNGKYVIRADHADQDIKNPEIIKLHAIQANLSTPPAAGRACRPCAACSTASMSGW</sequence>
<dbReference type="EMBL" id="LPWF01000004">
    <property type="protein sequence ID" value="ODS01773.1"/>
    <property type="molecule type" value="Genomic_DNA"/>
</dbReference>
<dbReference type="AlphaFoldDB" id="A0A1E3W7J2"/>